<dbReference type="EMBL" id="AP018795">
    <property type="protein sequence ID" value="BBF66094.1"/>
    <property type="molecule type" value="Genomic_DNA"/>
</dbReference>
<dbReference type="AlphaFoldDB" id="A0A2Z6IMV0"/>
<keyword evidence="2" id="KW-1185">Reference proteome</keyword>
<reference evidence="1 2" key="1">
    <citation type="journal article" date="2018" name="Microbiol. Resour. Announc.">
        <title>Complete Genome Sequence of Acidithiobacillus ferridurans JCM 18981.</title>
        <authorList>
            <person name="Miyauchi T."/>
            <person name="Kouzuma A."/>
            <person name="Abe T."/>
            <person name="Watanabe K."/>
        </authorList>
    </citation>
    <scope>NUCLEOTIDE SEQUENCE [LARGE SCALE GENOMIC DNA]</scope>
    <source>
        <strain evidence="2">ATCC 33020 / DSM 29468 / JCM 18981 / 11Fe</strain>
    </source>
</reference>
<dbReference type="RefSeq" id="WP_126605233.1">
    <property type="nucleotide sequence ID" value="NZ_AP018795.1"/>
</dbReference>
<accession>A0A2Z6IMV0</accession>
<gene>
    <name evidence="1" type="ORF">AFERRID_23120</name>
</gene>
<dbReference type="KEGG" id="afj:AFERRID_23120"/>
<dbReference type="PROSITE" id="PS50983">
    <property type="entry name" value="FE_B12_PBP"/>
    <property type="match status" value="1"/>
</dbReference>
<dbReference type="PANTHER" id="PTHR30535">
    <property type="entry name" value="VITAMIN B12-BINDING PROTEIN"/>
    <property type="match status" value="1"/>
</dbReference>
<organism evidence="1 2">
    <name type="scientific">Acidithiobacillus ferridurans</name>
    <dbReference type="NCBI Taxonomy" id="1232575"/>
    <lineage>
        <taxon>Bacteria</taxon>
        <taxon>Pseudomonadati</taxon>
        <taxon>Pseudomonadota</taxon>
        <taxon>Acidithiobacillia</taxon>
        <taxon>Acidithiobacillales</taxon>
        <taxon>Acidithiobacillaceae</taxon>
        <taxon>Acidithiobacillus</taxon>
    </lineage>
</organism>
<dbReference type="PANTHER" id="PTHR30535:SF34">
    <property type="entry name" value="MOLYBDATE-BINDING PROTEIN MOLA"/>
    <property type="match status" value="1"/>
</dbReference>
<evidence type="ECO:0000313" key="2">
    <source>
        <dbReference type="Proteomes" id="UP000280188"/>
    </source>
</evidence>
<name>A0A2Z6IMV0_ACIFI</name>
<dbReference type="InterPro" id="IPR050902">
    <property type="entry name" value="ABC_Transporter_SBP"/>
</dbReference>
<protein>
    <submittedName>
        <fullName evidence="1">Vitamin B12-binding protein</fullName>
    </submittedName>
</protein>
<dbReference type="Gene3D" id="1.20.58.2180">
    <property type="match status" value="1"/>
</dbReference>
<dbReference type="SUPFAM" id="SSF53807">
    <property type="entry name" value="Helical backbone' metal receptor"/>
    <property type="match status" value="1"/>
</dbReference>
<dbReference type="InterPro" id="IPR002491">
    <property type="entry name" value="ABC_transptr_periplasmic_BD"/>
</dbReference>
<dbReference type="Proteomes" id="UP000280188">
    <property type="component" value="Chromosome"/>
</dbReference>
<sequence>MLNTLPGKWRLSIAALGASLLLSLPSWAATAPTQLPPHSVYGTAPPVTLLIYSLAPDLLAGWNFPLNKMAGLGMSTNSKYLLPATRNLPVLGGWDPGDKPELERVLAIHPKLALLWAPYLDDARLRSELQRIDVPTLTVNLQSLNDYPAAYRLLGDQLGQGARGEELATAFQNILSRLKDLRSTIPQAQRQTVYYAEGVDGLMTDTANSPHTEVIRAAGGDNVFTGKATALKGMERVSMGQVLAWNPDVILVQDPVFYRRVYSLPAWQGLQAVKAHRVYLVPRQPFNWMDRPPSFMQGLGALWLAHVLYPQAFKIHLNQEIQDFFKTFLQVNVSKAQAQAQAMWRP</sequence>
<dbReference type="Pfam" id="PF01497">
    <property type="entry name" value="Peripla_BP_2"/>
    <property type="match status" value="1"/>
</dbReference>
<dbReference type="Gene3D" id="3.40.50.1980">
    <property type="entry name" value="Nitrogenase molybdenum iron protein domain"/>
    <property type="match status" value="2"/>
</dbReference>
<proteinExistence type="predicted"/>
<evidence type="ECO:0000313" key="1">
    <source>
        <dbReference type="EMBL" id="BBF66094.1"/>
    </source>
</evidence>